<dbReference type="SUPFAM" id="SSF52833">
    <property type="entry name" value="Thioredoxin-like"/>
    <property type="match status" value="1"/>
</dbReference>
<keyword evidence="2 6" id="KW-0812">Transmembrane</keyword>
<feature type="transmembrane region" description="Helical" evidence="6">
    <location>
        <begin position="239"/>
        <end position="260"/>
    </location>
</feature>
<evidence type="ECO:0000256" key="7">
    <source>
        <dbReference type="SAM" id="SignalP"/>
    </source>
</evidence>
<reference evidence="9 10" key="1">
    <citation type="submission" date="2016-12" db="EMBL/GenBank/DDBJ databases">
        <title>Trade-off between light-utilization and light-protection in marine flavobacteria.</title>
        <authorList>
            <person name="Kumagai Y."/>
            <person name="Yoshizawa S."/>
            <person name="Kogure K."/>
            <person name="Iwasaki W."/>
        </authorList>
    </citation>
    <scope>NUCLEOTIDE SEQUENCE [LARGE SCALE GENOMIC DNA]</scope>
    <source>
        <strain evidence="9 10">KCTC 22729</strain>
    </source>
</reference>
<feature type="transmembrane region" description="Helical" evidence="6">
    <location>
        <begin position="389"/>
        <end position="407"/>
    </location>
</feature>
<gene>
    <name evidence="9" type="ORF">BTO13_12785</name>
</gene>
<feature type="transmembrane region" description="Helical" evidence="6">
    <location>
        <begin position="275"/>
        <end position="296"/>
    </location>
</feature>
<dbReference type="InterPro" id="IPR036249">
    <property type="entry name" value="Thioredoxin-like_sf"/>
</dbReference>
<dbReference type="Proteomes" id="UP000237608">
    <property type="component" value="Unassembled WGS sequence"/>
</dbReference>
<keyword evidence="4 6" id="KW-1133">Transmembrane helix</keyword>
<dbReference type="GO" id="GO:0017004">
    <property type="term" value="P:cytochrome complex assembly"/>
    <property type="evidence" value="ECO:0007669"/>
    <property type="project" value="UniProtKB-KW"/>
</dbReference>
<dbReference type="Pfam" id="PF02683">
    <property type="entry name" value="DsbD_TM"/>
    <property type="match status" value="1"/>
</dbReference>
<keyword evidence="3" id="KW-0201">Cytochrome c-type biogenesis</keyword>
<accession>A0A2S7WEM5</accession>
<evidence type="ECO:0000256" key="5">
    <source>
        <dbReference type="ARBA" id="ARBA00023136"/>
    </source>
</evidence>
<sequence length="651" mass="73720">MKKIIALFIGISSFAINAQENSMNPVSWSSKSIKISESIYDIVITGEIEKDWHLFSQFTNKSGSLPSVLTFENSKDNYQLIGLAKESKTTTKYNDIFEVDETFFVNNAQFTQRIRLISKELPGIHLNLSYQVCKEVCINKEENFMISLDGSKIEVSQVIIDEKNKQLGEQLLLDLKNKEQFNNDLPNQTTKGNLWKIFVLGFLGGLLALLTPCVFPMIPLTVSFFTKQSDTKSKGIRNAILYGLFIIVIYVGLSIPFHFLDSMDPEILNTISTNIWLNVIFFIIFIFFAFSFFGYYELTLPNSWSNKMDSASNTGGIIGIFFMAVTLALVSFSCTGPILGSLLAGSLTSDGGAFQLTAGMMGFGVALALPFALFALFPNLLKSLPKSGGWLSTVKVLLGFVELALAFKFLSNADLVAHWGILKREVFIGIWMLIFGLMALYFLGFFRFPHESKKKFSLPKVSFALLIVAFVIYLGTGLSKNTHLKVLAGFPPPTFYSVYTQSSDCPLGLDCFKDFDKGLEFAKKMNKPILLDFTGWACVNCRKMEENVWTHPNVYKVLKDNYVLISLYVDDRQELPKEYQFKIQMNQNHLKKIKTVGDKWATFQYLNFKTASQPYYVTLSPQLEVLNKAKQYTNADDYYRWLQQSLKTFNN</sequence>
<dbReference type="EMBL" id="MSCL01000001">
    <property type="protein sequence ID" value="PQJ76047.1"/>
    <property type="molecule type" value="Genomic_DNA"/>
</dbReference>
<dbReference type="OrthoDB" id="9811036at2"/>
<comment type="caution">
    <text evidence="9">The sequence shown here is derived from an EMBL/GenBank/DDBJ whole genome shotgun (WGS) entry which is preliminary data.</text>
</comment>
<name>A0A2S7WEM5_9FLAO</name>
<feature type="chain" id="PRO_5015423093" description="Cytochrome C biogenesis protein transmembrane domain-containing protein" evidence="7">
    <location>
        <begin position="19"/>
        <end position="651"/>
    </location>
</feature>
<comment type="subcellular location">
    <subcellularLocation>
        <location evidence="1">Membrane</location>
        <topology evidence="1">Multi-pass membrane protein</topology>
    </subcellularLocation>
</comment>
<feature type="domain" description="Cytochrome C biogenesis protein transmembrane" evidence="8">
    <location>
        <begin position="198"/>
        <end position="411"/>
    </location>
</feature>
<keyword evidence="5 6" id="KW-0472">Membrane</keyword>
<evidence type="ECO:0000313" key="10">
    <source>
        <dbReference type="Proteomes" id="UP000237608"/>
    </source>
</evidence>
<dbReference type="GO" id="GO:0016020">
    <property type="term" value="C:membrane"/>
    <property type="evidence" value="ECO:0007669"/>
    <property type="project" value="UniProtKB-SubCell"/>
</dbReference>
<evidence type="ECO:0000259" key="8">
    <source>
        <dbReference type="Pfam" id="PF02683"/>
    </source>
</evidence>
<feature type="signal peptide" evidence="7">
    <location>
        <begin position="1"/>
        <end position="18"/>
    </location>
</feature>
<proteinExistence type="predicted"/>
<organism evidence="9 10">
    <name type="scientific">Polaribacter gangjinensis</name>
    <dbReference type="NCBI Taxonomy" id="574710"/>
    <lineage>
        <taxon>Bacteria</taxon>
        <taxon>Pseudomonadati</taxon>
        <taxon>Bacteroidota</taxon>
        <taxon>Flavobacteriia</taxon>
        <taxon>Flavobacteriales</taxon>
        <taxon>Flavobacteriaceae</taxon>
    </lineage>
</organism>
<dbReference type="Gene3D" id="3.40.30.10">
    <property type="entry name" value="Glutaredoxin"/>
    <property type="match status" value="1"/>
</dbReference>
<dbReference type="Pfam" id="PF13899">
    <property type="entry name" value="Thioredoxin_7"/>
    <property type="match status" value="1"/>
</dbReference>
<evidence type="ECO:0000256" key="3">
    <source>
        <dbReference type="ARBA" id="ARBA00022748"/>
    </source>
</evidence>
<dbReference type="PANTHER" id="PTHR32234">
    <property type="entry name" value="THIOL:DISULFIDE INTERCHANGE PROTEIN DSBD"/>
    <property type="match status" value="1"/>
</dbReference>
<evidence type="ECO:0000256" key="1">
    <source>
        <dbReference type="ARBA" id="ARBA00004141"/>
    </source>
</evidence>
<dbReference type="AlphaFoldDB" id="A0A2S7WEM5"/>
<dbReference type="RefSeq" id="WP_105047193.1">
    <property type="nucleotide sequence ID" value="NZ_CP150662.1"/>
</dbReference>
<feature type="transmembrane region" description="Helical" evidence="6">
    <location>
        <begin position="352"/>
        <end position="377"/>
    </location>
</feature>
<protein>
    <recommendedName>
        <fullName evidence="8">Cytochrome C biogenesis protein transmembrane domain-containing protein</fullName>
    </recommendedName>
</protein>
<feature type="transmembrane region" description="Helical" evidence="6">
    <location>
        <begin position="427"/>
        <end position="446"/>
    </location>
</feature>
<keyword evidence="7" id="KW-0732">Signal</keyword>
<dbReference type="GO" id="GO:0015035">
    <property type="term" value="F:protein-disulfide reductase activity"/>
    <property type="evidence" value="ECO:0007669"/>
    <property type="project" value="TreeGrafter"/>
</dbReference>
<feature type="transmembrane region" description="Helical" evidence="6">
    <location>
        <begin position="317"/>
        <end position="340"/>
    </location>
</feature>
<evidence type="ECO:0000256" key="2">
    <source>
        <dbReference type="ARBA" id="ARBA00022692"/>
    </source>
</evidence>
<evidence type="ECO:0000256" key="6">
    <source>
        <dbReference type="SAM" id="Phobius"/>
    </source>
</evidence>
<dbReference type="PANTHER" id="PTHR32234:SF0">
    <property type="entry name" value="THIOL:DISULFIDE INTERCHANGE PROTEIN DSBD"/>
    <property type="match status" value="1"/>
</dbReference>
<feature type="transmembrane region" description="Helical" evidence="6">
    <location>
        <begin position="458"/>
        <end position="476"/>
    </location>
</feature>
<dbReference type="InterPro" id="IPR003834">
    <property type="entry name" value="Cyt_c_assmbl_TM_dom"/>
</dbReference>
<keyword evidence="10" id="KW-1185">Reference proteome</keyword>
<evidence type="ECO:0000256" key="4">
    <source>
        <dbReference type="ARBA" id="ARBA00022989"/>
    </source>
</evidence>
<evidence type="ECO:0000313" key="9">
    <source>
        <dbReference type="EMBL" id="PQJ76047.1"/>
    </source>
</evidence>
<dbReference type="GO" id="GO:0045454">
    <property type="term" value="P:cell redox homeostasis"/>
    <property type="evidence" value="ECO:0007669"/>
    <property type="project" value="TreeGrafter"/>
</dbReference>
<feature type="transmembrane region" description="Helical" evidence="6">
    <location>
        <begin position="194"/>
        <end position="218"/>
    </location>
</feature>